<keyword evidence="5 10" id="KW-0694">RNA-binding</keyword>
<evidence type="ECO:0000256" key="5">
    <source>
        <dbReference type="ARBA" id="ARBA00022884"/>
    </source>
</evidence>
<evidence type="ECO:0000256" key="8">
    <source>
        <dbReference type="ARBA" id="ARBA00033323"/>
    </source>
</evidence>
<dbReference type="CDD" id="cd00165">
    <property type="entry name" value="S4"/>
    <property type="match status" value="1"/>
</dbReference>
<gene>
    <name evidence="13" type="ORF">WJX73_010861</name>
</gene>
<evidence type="ECO:0000256" key="9">
    <source>
        <dbReference type="ARBA" id="ARBA00048248"/>
    </source>
</evidence>
<name>A0AAW1PDP4_9CHLO</name>
<dbReference type="InterPro" id="IPR024107">
    <property type="entry name" value="Tyr-tRNA-ligase_bac_1"/>
</dbReference>
<evidence type="ECO:0000256" key="6">
    <source>
        <dbReference type="ARBA" id="ARBA00022917"/>
    </source>
</evidence>
<feature type="domain" description="RNA-binding S4" evidence="12">
    <location>
        <begin position="437"/>
        <end position="495"/>
    </location>
</feature>
<dbReference type="InterPro" id="IPR002307">
    <property type="entry name" value="Tyr-tRNA-ligase"/>
</dbReference>
<dbReference type="SUPFAM" id="SSF55174">
    <property type="entry name" value="Alpha-L RNA-binding motif"/>
    <property type="match status" value="1"/>
</dbReference>
<dbReference type="HAMAP" id="MF_02006">
    <property type="entry name" value="Tyr_tRNA_synth_type1"/>
    <property type="match status" value="1"/>
</dbReference>
<dbReference type="SMART" id="SM00363">
    <property type="entry name" value="S4"/>
    <property type="match status" value="1"/>
</dbReference>
<dbReference type="GO" id="GO:0005524">
    <property type="term" value="F:ATP binding"/>
    <property type="evidence" value="ECO:0007669"/>
    <property type="project" value="UniProtKB-KW"/>
</dbReference>
<dbReference type="SUPFAM" id="SSF52374">
    <property type="entry name" value="Nucleotidylyl transferase"/>
    <property type="match status" value="1"/>
</dbReference>
<evidence type="ECO:0000256" key="2">
    <source>
        <dbReference type="ARBA" id="ARBA00022598"/>
    </source>
</evidence>
<dbReference type="AlphaFoldDB" id="A0AAW1PDP4"/>
<evidence type="ECO:0000256" key="10">
    <source>
        <dbReference type="PROSITE-ProRule" id="PRU00182"/>
    </source>
</evidence>
<dbReference type="EC" id="6.1.1.1" evidence="1 11"/>
<evidence type="ECO:0000256" key="1">
    <source>
        <dbReference type="ARBA" id="ARBA00013160"/>
    </source>
</evidence>
<dbReference type="PANTHER" id="PTHR11766:SF0">
    <property type="entry name" value="TYROSINE--TRNA LIGASE, MITOCHONDRIAL"/>
    <property type="match status" value="1"/>
</dbReference>
<dbReference type="PROSITE" id="PS50889">
    <property type="entry name" value="S4"/>
    <property type="match status" value="1"/>
</dbReference>
<dbReference type="InterPro" id="IPR036986">
    <property type="entry name" value="S4_RNA-bd_sf"/>
</dbReference>
<evidence type="ECO:0000256" key="7">
    <source>
        <dbReference type="ARBA" id="ARBA00023146"/>
    </source>
</evidence>
<dbReference type="GO" id="GO:0005739">
    <property type="term" value="C:mitochondrion"/>
    <property type="evidence" value="ECO:0007669"/>
    <property type="project" value="TreeGrafter"/>
</dbReference>
<dbReference type="InterPro" id="IPR002305">
    <property type="entry name" value="aa-tRNA-synth_Ic"/>
</dbReference>
<dbReference type="GO" id="GO:0004831">
    <property type="term" value="F:tyrosine-tRNA ligase activity"/>
    <property type="evidence" value="ECO:0007669"/>
    <property type="project" value="UniProtKB-EC"/>
</dbReference>
<dbReference type="InterPro" id="IPR002942">
    <property type="entry name" value="S4_RNA-bd"/>
</dbReference>
<evidence type="ECO:0000313" key="13">
    <source>
        <dbReference type="EMBL" id="KAK9806707.1"/>
    </source>
</evidence>
<dbReference type="Gene3D" id="3.10.290.10">
    <property type="entry name" value="RNA-binding S4 domain"/>
    <property type="match status" value="1"/>
</dbReference>
<dbReference type="Pfam" id="PF22421">
    <property type="entry name" value="SYY_C-terminal"/>
    <property type="match status" value="1"/>
</dbReference>
<dbReference type="InterPro" id="IPR024088">
    <property type="entry name" value="Tyr-tRNA-ligase_bac-type"/>
</dbReference>
<keyword evidence="6 11" id="KW-0648">Protein biosynthesis</keyword>
<dbReference type="Gene3D" id="1.10.240.10">
    <property type="entry name" value="Tyrosyl-Transfer RNA Synthetase"/>
    <property type="match status" value="1"/>
</dbReference>
<dbReference type="Pfam" id="PF00579">
    <property type="entry name" value="tRNA-synt_1b"/>
    <property type="match status" value="1"/>
</dbReference>
<dbReference type="PROSITE" id="PS00178">
    <property type="entry name" value="AA_TRNA_LIGASE_I"/>
    <property type="match status" value="1"/>
</dbReference>
<comment type="catalytic activity">
    <reaction evidence="9 11">
        <text>tRNA(Tyr) + L-tyrosine + ATP = L-tyrosyl-tRNA(Tyr) + AMP + diphosphate + H(+)</text>
        <dbReference type="Rhea" id="RHEA:10220"/>
        <dbReference type="Rhea" id="RHEA-COMP:9706"/>
        <dbReference type="Rhea" id="RHEA-COMP:9707"/>
        <dbReference type="ChEBI" id="CHEBI:15378"/>
        <dbReference type="ChEBI" id="CHEBI:30616"/>
        <dbReference type="ChEBI" id="CHEBI:33019"/>
        <dbReference type="ChEBI" id="CHEBI:58315"/>
        <dbReference type="ChEBI" id="CHEBI:78442"/>
        <dbReference type="ChEBI" id="CHEBI:78536"/>
        <dbReference type="ChEBI" id="CHEBI:456215"/>
        <dbReference type="EC" id="6.1.1.1"/>
    </reaction>
</comment>
<proteinExistence type="inferred from homology"/>
<evidence type="ECO:0000259" key="12">
    <source>
        <dbReference type="SMART" id="SM00363"/>
    </source>
</evidence>
<evidence type="ECO:0000313" key="14">
    <source>
        <dbReference type="Proteomes" id="UP001465755"/>
    </source>
</evidence>
<dbReference type="GO" id="GO:0048608">
    <property type="term" value="P:reproductive structure development"/>
    <property type="evidence" value="ECO:0007669"/>
    <property type="project" value="UniProtKB-ARBA"/>
</dbReference>
<dbReference type="NCBIfam" id="TIGR00234">
    <property type="entry name" value="tyrS"/>
    <property type="match status" value="1"/>
</dbReference>
<dbReference type="Proteomes" id="UP001465755">
    <property type="component" value="Unassembled WGS sequence"/>
</dbReference>
<dbReference type="GO" id="GO:0005829">
    <property type="term" value="C:cytosol"/>
    <property type="evidence" value="ECO:0007669"/>
    <property type="project" value="TreeGrafter"/>
</dbReference>
<dbReference type="CDD" id="cd00805">
    <property type="entry name" value="TyrRS_core"/>
    <property type="match status" value="1"/>
</dbReference>
<dbReference type="InterPro" id="IPR001412">
    <property type="entry name" value="aa-tRNA-synth_I_CS"/>
</dbReference>
<keyword evidence="2 11" id="KW-0436">Ligase</keyword>
<dbReference type="GO" id="GO:0009570">
    <property type="term" value="C:chloroplast stroma"/>
    <property type="evidence" value="ECO:0007669"/>
    <property type="project" value="TreeGrafter"/>
</dbReference>
<comment type="caution">
    <text evidence="13">The sequence shown here is derived from an EMBL/GenBank/DDBJ whole genome shotgun (WGS) entry which is preliminary data.</text>
</comment>
<reference evidence="13 14" key="1">
    <citation type="journal article" date="2024" name="Nat. Commun.">
        <title>Phylogenomics reveals the evolutionary origins of lichenization in chlorophyte algae.</title>
        <authorList>
            <person name="Puginier C."/>
            <person name="Libourel C."/>
            <person name="Otte J."/>
            <person name="Skaloud P."/>
            <person name="Haon M."/>
            <person name="Grisel S."/>
            <person name="Petersen M."/>
            <person name="Berrin J.G."/>
            <person name="Delaux P.M."/>
            <person name="Dal Grande F."/>
            <person name="Keller J."/>
        </authorList>
    </citation>
    <scope>NUCLEOTIDE SEQUENCE [LARGE SCALE GENOMIC DNA]</scope>
    <source>
        <strain evidence="13 14">SAG 2036</strain>
    </source>
</reference>
<evidence type="ECO:0000256" key="3">
    <source>
        <dbReference type="ARBA" id="ARBA00022741"/>
    </source>
</evidence>
<dbReference type="EMBL" id="JALJOQ010000035">
    <property type="protein sequence ID" value="KAK9806707.1"/>
    <property type="molecule type" value="Genomic_DNA"/>
</dbReference>
<dbReference type="GO" id="GO:0009791">
    <property type="term" value="P:post-embryonic development"/>
    <property type="evidence" value="ECO:0007669"/>
    <property type="project" value="UniProtKB-ARBA"/>
</dbReference>
<dbReference type="InterPro" id="IPR054608">
    <property type="entry name" value="SYY-like_C"/>
</dbReference>
<protein>
    <recommendedName>
        <fullName evidence="1 11">Tyrosine--tRNA ligase</fullName>
        <ecNumber evidence="1 11">6.1.1.1</ecNumber>
    </recommendedName>
    <alternativeName>
        <fullName evidence="8 11">Tyrosyl-tRNA synthetase</fullName>
    </alternativeName>
</protein>
<dbReference type="GO" id="GO:0003723">
    <property type="term" value="F:RNA binding"/>
    <property type="evidence" value="ECO:0007669"/>
    <property type="project" value="UniProtKB-KW"/>
</dbReference>
<comment type="similarity">
    <text evidence="11">Belongs to the class-I aminoacyl-tRNA synthetase family.</text>
</comment>
<evidence type="ECO:0000256" key="4">
    <source>
        <dbReference type="ARBA" id="ARBA00022840"/>
    </source>
</evidence>
<dbReference type="PRINTS" id="PR01040">
    <property type="entry name" value="TRNASYNTHTYR"/>
</dbReference>
<dbReference type="GO" id="GO:0006437">
    <property type="term" value="P:tyrosyl-tRNA aminoacylation"/>
    <property type="evidence" value="ECO:0007669"/>
    <property type="project" value="InterPro"/>
</dbReference>
<dbReference type="FunFam" id="3.10.290.10:FF:000014">
    <property type="entry name" value="Tyrosine--tRNA ligase"/>
    <property type="match status" value="1"/>
</dbReference>
<dbReference type="InterPro" id="IPR014729">
    <property type="entry name" value="Rossmann-like_a/b/a_fold"/>
</dbReference>
<organism evidence="13 14">
    <name type="scientific">Symbiochloris irregularis</name>
    <dbReference type="NCBI Taxonomy" id="706552"/>
    <lineage>
        <taxon>Eukaryota</taxon>
        <taxon>Viridiplantae</taxon>
        <taxon>Chlorophyta</taxon>
        <taxon>core chlorophytes</taxon>
        <taxon>Trebouxiophyceae</taxon>
        <taxon>Trebouxiales</taxon>
        <taxon>Trebouxiaceae</taxon>
        <taxon>Symbiochloris</taxon>
    </lineage>
</organism>
<accession>A0AAW1PDP4</accession>
<keyword evidence="14" id="KW-1185">Reference proteome</keyword>
<dbReference type="PANTHER" id="PTHR11766">
    <property type="entry name" value="TYROSYL-TRNA SYNTHETASE"/>
    <property type="match status" value="1"/>
</dbReference>
<dbReference type="FunFam" id="1.10.240.10:FF:000001">
    <property type="entry name" value="Tyrosine--tRNA ligase"/>
    <property type="match status" value="1"/>
</dbReference>
<sequence>MSWTWCFRSSSSEVILDRVISQGRRVVCQLNARHFFAANCPLRRAHAPQYNSIPAKAASSDGAVGAQPSVIQILRERGLVQDTANEGLEATAAETSLALYCGFDPTADSLHLGHLLSILVLKWFQRSGHKPIALLGGATGRVGDPSGRSLERPVLSVEEIESNVRAIQGTLQSLLRDTGSEGNGKAQHPATVLNNLEWFGGMGMLAFLRDIGKFARVNVMLSRESVKQRLSRDEGISFTEFTYQLLQGFDFVHLCRHHGVRLQIGGSDQMGNILTGLELARKLGDEGGQQPLPPCYGLVFPLLTTSDGTKMGKSASGAIWLSPDKLSPFKFYQYLVTSVPDADVIRFLKMLTFLPLGDIEALQASMGTPDYSPNTAQRLLASEVTRFVHGEEGLQQALNATQALAPGGSTQLDAAALEAIAQDAPTAKLSRQEVVGKPLADVMVAAGLQPSKAASRRMIKGGGVRINNEKVSDEAQTLEGDDLIDDRMLLLAAGKKNKMLVHVT</sequence>
<keyword evidence="4 11" id="KW-0067">ATP-binding</keyword>
<keyword evidence="3 11" id="KW-0547">Nucleotide-binding</keyword>
<dbReference type="Gene3D" id="3.40.50.620">
    <property type="entry name" value="HUPs"/>
    <property type="match status" value="1"/>
</dbReference>
<evidence type="ECO:0000256" key="11">
    <source>
        <dbReference type="RuleBase" id="RU361234"/>
    </source>
</evidence>
<keyword evidence="7 11" id="KW-0030">Aminoacyl-tRNA synthetase</keyword>